<dbReference type="Proteomes" id="UP000324222">
    <property type="component" value="Unassembled WGS sequence"/>
</dbReference>
<gene>
    <name evidence="1" type="ORF">E2C01_042644</name>
</gene>
<dbReference type="EMBL" id="VSRR010008515">
    <property type="protein sequence ID" value="MPC48858.1"/>
    <property type="molecule type" value="Genomic_DNA"/>
</dbReference>
<comment type="caution">
    <text evidence="1">The sequence shown here is derived from an EMBL/GenBank/DDBJ whole genome shotgun (WGS) entry which is preliminary data.</text>
</comment>
<name>A0A5B7FVD2_PORTR</name>
<sequence>MPFYKNCFPQCRVLLEVRIEDLSEFNFIAIVHKINKFLMRNVG</sequence>
<evidence type="ECO:0000313" key="2">
    <source>
        <dbReference type="Proteomes" id="UP000324222"/>
    </source>
</evidence>
<protein>
    <submittedName>
        <fullName evidence="1">Uncharacterized protein</fullName>
    </submittedName>
</protein>
<reference evidence="1 2" key="1">
    <citation type="submission" date="2019-05" db="EMBL/GenBank/DDBJ databases">
        <title>Another draft genome of Portunus trituberculatus and its Hox gene families provides insights of decapod evolution.</title>
        <authorList>
            <person name="Jeong J.-H."/>
            <person name="Song I."/>
            <person name="Kim S."/>
            <person name="Choi T."/>
            <person name="Kim D."/>
            <person name="Ryu S."/>
            <person name="Kim W."/>
        </authorList>
    </citation>
    <scope>NUCLEOTIDE SEQUENCE [LARGE SCALE GENOMIC DNA]</scope>
    <source>
        <tissue evidence="1">Muscle</tissue>
    </source>
</reference>
<accession>A0A5B7FVD2</accession>
<organism evidence="1 2">
    <name type="scientific">Portunus trituberculatus</name>
    <name type="common">Swimming crab</name>
    <name type="synonym">Neptunus trituberculatus</name>
    <dbReference type="NCBI Taxonomy" id="210409"/>
    <lineage>
        <taxon>Eukaryota</taxon>
        <taxon>Metazoa</taxon>
        <taxon>Ecdysozoa</taxon>
        <taxon>Arthropoda</taxon>
        <taxon>Crustacea</taxon>
        <taxon>Multicrustacea</taxon>
        <taxon>Malacostraca</taxon>
        <taxon>Eumalacostraca</taxon>
        <taxon>Eucarida</taxon>
        <taxon>Decapoda</taxon>
        <taxon>Pleocyemata</taxon>
        <taxon>Brachyura</taxon>
        <taxon>Eubrachyura</taxon>
        <taxon>Portunoidea</taxon>
        <taxon>Portunidae</taxon>
        <taxon>Portuninae</taxon>
        <taxon>Portunus</taxon>
    </lineage>
</organism>
<keyword evidence="2" id="KW-1185">Reference proteome</keyword>
<evidence type="ECO:0000313" key="1">
    <source>
        <dbReference type="EMBL" id="MPC48858.1"/>
    </source>
</evidence>
<dbReference type="AlphaFoldDB" id="A0A5B7FVD2"/>
<proteinExistence type="predicted"/>